<accession>A0AAV3TA79</accession>
<keyword evidence="3" id="KW-1185">Reference proteome</keyword>
<gene>
    <name evidence="2" type="ORF">GCM10009020_13300</name>
</gene>
<dbReference type="PROSITE" id="PS51257">
    <property type="entry name" value="PROKAR_LIPOPROTEIN"/>
    <property type="match status" value="1"/>
</dbReference>
<evidence type="ECO:0000313" key="2">
    <source>
        <dbReference type="EMBL" id="GAA0668783.1"/>
    </source>
</evidence>
<evidence type="ECO:0000256" key="1">
    <source>
        <dbReference type="SAM" id="MobiDB-lite"/>
    </source>
</evidence>
<dbReference type="RefSeq" id="WP_343773142.1">
    <property type="nucleotide sequence ID" value="NZ_BAAADV010000001.1"/>
</dbReference>
<feature type="compositionally biased region" description="Acidic residues" evidence="1">
    <location>
        <begin position="29"/>
        <end position="39"/>
    </location>
</feature>
<name>A0AAV3TA79_9EURY</name>
<feature type="region of interest" description="Disordered" evidence="1">
    <location>
        <begin position="25"/>
        <end position="107"/>
    </location>
</feature>
<dbReference type="AlphaFoldDB" id="A0AAV3TA79"/>
<dbReference type="EMBL" id="BAAADV010000001">
    <property type="protein sequence ID" value="GAA0668783.1"/>
    <property type="molecule type" value="Genomic_DNA"/>
</dbReference>
<comment type="caution">
    <text evidence="2">The sequence shown here is derived from an EMBL/GenBank/DDBJ whole genome shotgun (WGS) entry which is preliminary data.</text>
</comment>
<proteinExistence type="predicted"/>
<sequence length="382" mass="40340">MVPRTTRRRYLSGLAIAASASLGGCLGDALEDGDSDDGDGSGNESGGDERASDGDADDAAASGSPAETLRQYVATSAETDDPAEVGAYFHPIHPFHPDNLDDDAEAWLLRDDPVSEIETETADRDVTPDAVLSAPVLQAADVGRDAVVDALDGERTAVVDVTITDESGATTEFSAATVTADGEWSILAQAIGASDGDSESSDESDEPAPFEARVVDEVAFFPDEDRARVHFVDSPAADSVTAAAENAFSSRSSSTPETITYFDLSLDPEGDEVLVTATVDGETRPVHREQYPPSDRAVDEVIFDEQSDNALFDATARVEFTGEQTGDRIAVESTVRGDEASIEPAGNATHLTVGVDPEGDEVVVTLTEGDETEELHRERYYA</sequence>
<reference evidence="2 3" key="1">
    <citation type="journal article" date="2019" name="Int. J. Syst. Evol. Microbiol.">
        <title>The Global Catalogue of Microorganisms (GCM) 10K type strain sequencing project: providing services to taxonomists for standard genome sequencing and annotation.</title>
        <authorList>
            <consortium name="The Broad Institute Genomics Platform"/>
            <consortium name="The Broad Institute Genome Sequencing Center for Infectious Disease"/>
            <person name="Wu L."/>
            <person name="Ma J."/>
        </authorList>
    </citation>
    <scope>NUCLEOTIDE SEQUENCE [LARGE SCALE GENOMIC DNA]</scope>
    <source>
        <strain evidence="2 3">JCM 16328</strain>
    </source>
</reference>
<dbReference type="Proteomes" id="UP001500420">
    <property type="component" value="Unassembled WGS sequence"/>
</dbReference>
<protein>
    <submittedName>
        <fullName evidence="2">Uncharacterized protein</fullName>
    </submittedName>
</protein>
<organism evidence="2 3">
    <name type="scientific">Natronoarchaeum mannanilyticum</name>
    <dbReference type="NCBI Taxonomy" id="926360"/>
    <lineage>
        <taxon>Archaea</taxon>
        <taxon>Methanobacteriati</taxon>
        <taxon>Methanobacteriota</taxon>
        <taxon>Stenosarchaea group</taxon>
        <taxon>Halobacteria</taxon>
        <taxon>Halobacteriales</taxon>
        <taxon>Natronoarchaeaceae</taxon>
    </lineage>
</organism>
<evidence type="ECO:0000313" key="3">
    <source>
        <dbReference type="Proteomes" id="UP001500420"/>
    </source>
</evidence>